<feature type="coiled-coil region" evidence="1">
    <location>
        <begin position="923"/>
        <end position="992"/>
    </location>
</feature>
<sequence>MVTRMRSSMRVRPLQTLSHQGHAMDGQHDPPPQQQTRQLYHPTTPDSYLPSESSAASDAQDLPASSPPSPSSYSHLQLEQQQRPRSATRRLSNLGIQAAFKSCSLPDPKLPALDEDCLLPQSPSTLLQESSQIATLQDSERASHNKLPEPMEQGVPLSWLHSACADGQYRDAHVLGNKVVQSMGHELRRALEDSDGDDTPDAGGASQGGDHPGSRYAAMQRRIAELHQDKKSVHEGPEGPSGTATAGTTGTAPAGTEQVPPLVSWAAAWRPGLQAHYSAAMERAKQRLERQAAVSRATLGLGSSFTAPNTPPGQGCQPSTPCPAGPFGSHGLKHGRGAGVVSFAGKESMSRRQCPGGSAHDTAEDSSLTSPSNSSMASTAGAERLEGSQGAEPTPQHHHHQGPGVDSNPHHHHHHHQQQQGRLHHRESSKSSVGGQSMGGMGQRHSTYVAPAAAVPDAVLQQSQEAAAINAALQLLDAYSQLSLEMYGQDGGAAAIAKVRSAIEVEAMDLPDPLHPEGSSAFLSARKQLRRPVPPPEFPSGAAWSYLAAAGSRSQDGLAAIEGSVRDMHKKMKVMVEQRGQAHGLTATPALLAIEQSLDVQALSTVRALRHQAHAGLQSLSSWNPVGLSSHPPLATLPESTTIAQAALRRLHLADQSSDRHSSNAGSPEALCHGTPSHGFWGSLPASPPSVKQCQGDGARPPSHAPRGVCGPTGVYTVSSTAPPVPDPEKQGPVLEGLWWWLEDLMVEMHGCESMRLRELEVEKASASTPQVVRREVHSPRPNTRRRSRPGSPLRGLASMLQFDATKPTWQAKAHASKMAELAAAANAMRAAGSKFTDPECLPRILYFMIHLTSSIEQGRVPWKDAGFLLCAGLELILGEMEWLASHVHLAQGPNSPHLRVLHAVLTAYECQVDYSTRLGQYAADVRAQLEKAQERARVAEDALQAAEGRAQADHSLAASLHMQCRELQGDNKELKAHIAALEERLALQADADQLPS</sequence>
<feature type="region of interest" description="Disordered" evidence="2">
    <location>
        <begin position="300"/>
        <end position="320"/>
    </location>
</feature>
<feature type="region of interest" description="Disordered" evidence="2">
    <location>
        <begin position="346"/>
        <end position="444"/>
    </location>
</feature>
<evidence type="ECO:0000313" key="3">
    <source>
        <dbReference type="EMBL" id="KAF5837326.1"/>
    </source>
</evidence>
<evidence type="ECO:0000256" key="2">
    <source>
        <dbReference type="SAM" id="MobiDB-lite"/>
    </source>
</evidence>
<reference evidence="3" key="1">
    <citation type="submission" date="2017-08" db="EMBL/GenBank/DDBJ databases">
        <authorList>
            <person name="Polle J.E."/>
            <person name="Barry K."/>
            <person name="Cushman J."/>
            <person name="Schmutz J."/>
            <person name="Tran D."/>
            <person name="Hathwaick L.T."/>
            <person name="Yim W.C."/>
            <person name="Jenkins J."/>
            <person name="Mckie-Krisberg Z.M."/>
            <person name="Prochnik S."/>
            <person name="Lindquist E."/>
            <person name="Dockter R.B."/>
            <person name="Adam C."/>
            <person name="Molina H."/>
            <person name="Bunkerborg J."/>
            <person name="Jin E."/>
            <person name="Buchheim M."/>
            <person name="Magnuson J."/>
        </authorList>
    </citation>
    <scope>NUCLEOTIDE SEQUENCE</scope>
    <source>
        <strain evidence="3">CCAP 19/18</strain>
    </source>
</reference>
<feature type="compositionally biased region" description="Polar residues" evidence="2">
    <location>
        <begin position="75"/>
        <end position="88"/>
    </location>
</feature>
<feature type="compositionally biased region" description="Low complexity" evidence="2">
    <location>
        <begin position="53"/>
        <end position="64"/>
    </location>
</feature>
<feature type="compositionally biased region" description="Basic and acidic residues" evidence="2">
    <location>
        <begin position="138"/>
        <end position="149"/>
    </location>
</feature>
<dbReference type="EMBL" id="MU069620">
    <property type="protein sequence ID" value="KAF5837326.1"/>
    <property type="molecule type" value="Genomic_DNA"/>
</dbReference>
<feature type="compositionally biased region" description="Basic residues" evidence="2">
    <location>
        <begin position="410"/>
        <end position="427"/>
    </location>
</feature>
<protein>
    <submittedName>
        <fullName evidence="3">Uncharacterized protein</fullName>
    </submittedName>
</protein>
<feature type="compositionally biased region" description="Low complexity" evidence="2">
    <location>
        <begin position="1"/>
        <end position="12"/>
    </location>
</feature>
<feature type="region of interest" description="Disordered" evidence="2">
    <location>
        <begin position="191"/>
        <end position="214"/>
    </location>
</feature>
<gene>
    <name evidence="3" type="ORF">DUNSADRAFT_4534</name>
</gene>
<keyword evidence="4" id="KW-1185">Reference proteome</keyword>
<feature type="region of interest" description="Disordered" evidence="2">
    <location>
        <begin position="131"/>
        <end position="150"/>
    </location>
</feature>
<feature type="compositionally biased region" description="Low complexity" evidence="2">
    <location>
        <begin position="238"/>
        <end position="256"/>
    </location>
</feature>
<name>A0ABQ7GRU0_DUNSA</name>
<accession>A0ABQ7GRU0</accession>
<proteinExistence type="predicted"/>
<feature type="region of interest" description="Disordered" evidence="2">
    <location>
        <begin position="1"/>
        <end position="88"/>
    </location>
</feature>
<evidence type="ECO:0000313" key="4">
    <source>
        <dbReference type="Proteomes" id="UP000815325"/>
    </source>
</evidence>
<dbReference type="Proteomes" id="UP000815325">
    <property type="component" value="Unassembled WGS sequence"/>
</dbReference>
<organism evidence="3 4">
    <name type="scientific">Dunaliella salina</name>
    <name type="common">Green alga</name>
    <name type="synonym">Protococcus salinus</name>
    <dbReference type="NCBI Taxonomy" id="3046"/>
    <lineage>
        <taxon>Eukaryota</taxon>
        <taxon>Viridiplantae</taxon>
        <taxon>Chlorophyta</taxon>
        <taxon>core chlorophytes</taxon>
        <taxon>Chlorophyceae</taxon>
        <taxon>CS clade</taxon>
        <taxon>Chlamydomonadales</taxon>
        <taxon>Dunaliellaceae</taxon>
        <taxon>Dunaliella</taxon>
    </lineage>
</organism>
<feature type="region of interest" description="Disordered" evidence="2">
    <location>
        <begin position="764"/>
        <end position="795"/>
    </location>
</feature>
<feature type="region of interest" description="Disordered" evidence="2">
    <location>
        <begin position="229"/>
        <end position="257"/>
    </location>
</feature>
<evidence type="ECO:0000256" key="1">
    <source>
        <dbReference type="SAM" id="Coils"/>
    </source>
</evidence>
<comment type="caution">
    <text evidence="3">The sequence shown here is derived from an EMBL/GenBank/DDBJ whole genome shotgun (WGS) entry which is preliminary data.</text>
</comment>
<feature type="compositionally biased region" description="Polar residues" evidence="2">
    <location>
        <begin position="365"/>
        <end position="378"/>
    </location>
</feature>
<keyword evidence="1" id="KW-0175">Coiled coil</keyword>